<keyword evidence="7" id="KW-1185">Reference proteome</keyword>
<evidence type="ECO:0000256" key="4">
    <source>
        <dbReference type="SAM" id="MobiDB-lite"/>
    </source>
</evidence>
<keyword evidence="6" id="KW-0238">DNA-binding</keyword>
<sequence>MEVKKRKARFSVHEIDVLVDEVYRNRATLFSRLCSTITNERKMIIWQCITEKVNEVCTVQPRTADEVRRKWYYYLSDRKKDVSRRNKLKKTECPSLDAMYTPTDLKILELLGEVEATKTAKEEAVEGLVCEVDADALPLRPSSASSDYNQEEEEEEDITSRHHHHPLASEAPSLTATNKRILQLPPPPRPEPQPSNQQQPNAHEQTQTIATKMTRTIGSSYSWRRDACIFRSVSCAS</sequence>
<dbReference type="GO" id="GO:0005634">
    <property type="term" value="C:nucleus"/>
    <property type="evidence" value="ECO:0007669"/>
    <property type="project" value="TreeGrafter"/>
</dbReference>
<organism evidence="6 7">
    <name type="scientific">Homarus americanus</name>
    <name type="common">American lobster</name>
    <dbReference type="NCBI Taxonomy" id="6706"/>
    <lineage>
        <taxon>Eukaryota</taxon>
        <taxon>Metazoa</taxon>
        <taxon>Ecdysozoa</taxon>
        <taxon>Arthropoda</taxon>
        <taxon>Crustacea</taxon>
        <taxon>Multicrustacea</taxon>
        <taxon>Malacostraca</taxon>
        <taxon>Eumalacostraca</taxon>
        <taxon>Eucarida</taxon>
        <taxon>Decapoda</taxon>
        <taxon>Pleocyemata</taxon>
        <taxon>Astacidea</taxon>
        <taxon>Nephropoidea</taxon>
        <taxon>Nephropidae</taxon>
        <taxon>Homarus</taxon>
    </lineage>
</organism>
<gene>
    <name evidence="6" type="primary">msantd4-L1</name>
    <name evidence="6" type="ORF">Hamer_G018724</name>
</gene>
<evidence type="ECO:0000259" key="5">
    <source>
        <dbReference type="Pfam" id="PF13873"/>
    </source>
</evidence>
<comment type="caution">
    <text evidence="6">The sequence shown here is derived from an EMBL/GenBank/DDBJ whole genome shotgun (WGS) entry which is preliminary data.</text>
</comment>
<dbReference type="Proteomes" id="UP000747542">
    <property type="component" value="Unassembled WGS sequence"/>
</dbReference>
<evidence type="ECO:0000313" key="7">
    <source>
        <dbReference type="Proteomes" id="UP000747542"/>
    </source>
</evidence>
<comment type="subunit">
    <text evidence="1">Self-associates forming complexes of several hundred monomers.</text>
</comment>
<evidence type="ECO:0000313" key="6">
    <source>
        <dbReference type="EMBL" id="KAG7157664.1"/>
    </source>
</evidence>
<feature type="region of interest" description="Disordered" evidence="4">
    <location>
        <begin position="139"/>
        <end position="206"/>
    </location>
</feature>
<evidence type="ECO:0000256" key="2">
    <source>
        <dbReference type="ARBA" id="ARBA00016807"/>
    </source>
</evidence>
<dbReference type="EMBL" id="JAHLQT010036987">
    <property type="protein sequence ID" value="KAG7157664.1"/>
    <property type="molecule type" value="Genomic_DNA"/>
</dbReference>
<evidence type="ECO:0000256" key="1">
    <source>
        <dbReference type="ARBA" id="ARBA00011764"/>
    </source>
</evidence>
<dbReference type="AlphaFoldDB" id="A0A8J5JKV1"/>
<comment type="function">
    <text evidence="3">Involved in transvection phenomena (= synapsis-dependent gene expression), where the synaptic pairing of chromosomes carrying genes with which zeste interacts influences the expression of these genes. Zeste binds to DNA and stimulates transcription from a nearby promoter.</text>
</comment>
<feature type="domain" description="Myb/SANT-like DNA-binding" evidence="5">
    <location>
        <begin position="6"/>
        <end position="81"/>
    </location>
</feature>
<dbReference type="PANTHER" id="PTHR23098:SF16">
    <property type="entry name" value="REGULATORY PROTEIN ZESTE"/>
    <property type="match status" value="1"/>
</dbReference>
<name>A0A8J5JKV1_HOMAM</name>
<accession>A0A8J5JKV1</accession>
<reference evidence="6" key="1">
    <citation type="journal article" date="2021" name="Sci. Adv.">
        <title>The American lobster genome reveals insights on longevity, neural, and immune adaptations.</title>
        <authorList>
            <person name="Polinski J.M."/>
            <person name="Zimin A.V."/>
            <person name="Clark K.F."/>
            <person name="Kohn A.B."/>
            <person name="Sadowski N."/>
            <person name="Timp W."/>
            <person name="Ptitsyn A."/>
            <person name="Khanna P."/>
            <person name="Romanova D.Y."/>
            <person name="Williams P."/>
            <person name="Greenwood S.J."/>
            <person name="Moroz L.L."/>
            <person name="Walt D.R."/>
            <person name="Bodnar A.G."/>
        </authorList>
    </citation>
    <scope>NUCLEOTIDE SEQUENCE</scope>
    <source>
        <strain evidence="6">GMGI-L3</strain>
    </source>
</reference>
<protein>
    <recommendedName>
        <fullName evidence="2">Regulatory protein zeste</fullName>
    </recommendedName>
</protein>
<proteinExistence type="predicted"/>
<feature type="compositionally biased region" description="Pro residues" evidence="4">
    <location>
        <begin position="184"/>
        <end position="193"/>
    </location>
</feature>
<evidence type="ECO:0000256" key="3">
    <source>
        <dbReference type="ARBA" id="ARBA00025466"/>
    </source>
</evidence>
<dbReference type="Pfam" id="PF13873">
    <property type="entry name" value="Myb_DNA-bind_5"/>
    <property type="match status" value="1"/>
</dbReference>
<dbReference type="GO" id="GO:0003677">
    <property type="term" value="F:DNA binding"/>
    <property type="evidence" value="ECO:0007669"/>
    <property type="project" value="UniProtKB-KW"/>
</dbReference>
<dbReference type="PANTHER" id="PTHR23098">
    <property type="entry name" value="AGAP001331-PA-RELATED"/>
    <property type="match status" value="1"/>
</dbReference>
<dbReference type="InterPro" id="IPR028002">
    <property type="entry name" value="Myb_DNA-bind_5"/>
</dbReference>